<feature type="binding site" evidence="7">
    <location>
        <position position="179"/>
    </location>
    <ligand>
        <name>Mn(2+)</name>
        <dbReference type="ChEBI" id="CHEBI:29035"/>
    </ligand>
</feature>
<organism evidence="11 12">
    <name type="scientific">Tetrahymena thermophila (strain SB210)</name>
    <dbReference type="NCBI Taxonomy" id="312017"/>
    <lineage>
        <taxon>Eukaryota</taxon>
        <taxon>Sar</taxon>
        <taxon>Alveolata</taxon>
        <taxon>Ciliophora</taxon>
        <taxon>Intramacronucleata</taxon>
        <taxon>Oligohymenophorea</taxon>
        <taxon>Hymenostomatida</taxon>
        <taxon>Tetrahymenina</taxon>
        <taxon>Tetrahymenidae</taxon>
        <taxon>Tetrahymena</taxon>
    </lineage>
</organism>
<dbReference type="PANTHER" id="PTHR11404">
    <property type="entry name" value="SUPEROXIDE DISMUTASE 2"/>
    <property type="match status" value="1"/>
</dbReference>
<keyword evidence="3 7" id="KW-0479">Metal-binding</keyword>
<evidence type="ECO:0000259" key="9">
    <source>
        <dbReference type="Pfam" id="PF00081"/>
    </source>
</evidence>
<comment type="cofactor">
    <cofactor evidence="1">
        <name>Fe cation</name>
        <dbReference type="ChEBI" id="CHEBI:24875"/>
    </cofactor>
</comment>
<dbReference type="FunCoup" id="Q22XW3">
    <property type="interactions" value="144"/>
</dbReference>
<evidence type="ECO:0000256" key="3">
    <source>
        <dbReference type="ARBA" id="ARBA00022723"/>
    </source>
</evidence>
<evidence type="ECO:0000256" key="7">
    <source>
        <dbReference type="PIRSR" id="PIRSR000349-1"/>
    </source>
</evidence>
<dbReference type="PANTHER" id="PTHR11404:SF6">
    <property type="entry name" value="SUPEROXIDE DISMUTASE [MN], MITOCHONDRIAL"/>
    <property type="match status" value="1"/>
</dbReference>
<dbReference type="SUPFAM" id="SSF54719">
    <property type="entry name" value="Fe,Mn superoxide dismutase (SOD), C-terminal domain"/>
    <property type="match status" value="1"/>
</dbReference>
<dbReference type="Pfam" id="PF02777">
    <property type="entry name" value="Sod_Fe_C"/>
    <property type="match status" value="1"/>
</dbReference>
<evidence type="ECO:0000256" key="6">
    <source>
        <dbReference type="ARBA" id="ARBA00049204"/>
    </source>
</evidence>
<dbReference type="KEGG" id="tet:TTHERM_00357080"/>
<dbReference type="Pfam" id="PF00081">
    <property type="entry name" value="Sod_Fe_N"/>
    <property type="match status" value="1"/>
</dbReference>
<dbReference type="GO" id="GO:0030145">
    <property type="term" value="F:manganese ion binding"/>
    <property type="evidence" value="ECO:0007669"/>
    <property type="project" value="TreeGrafter"/>
</dbReference>
<dbReference type="FunFam" id="1.10.287.990:FF:000001">
    <property type="entry name" value="Superoxide dismutase"/>
    <property type="match status" value="1"/>
</dbReference>
<comment type="similarity">
    <text evidence="2 8">Belongs to the iron/manganese superoxide dismutase family.</text>
</comment>
<dbReference type="EC" id="1.15.1.1" evidence="8"/>
<dbReference type="STRING" id="312017.Q22XW3"/>
<feature type="binding site" evidence="7">
    <location>
        <position position="42"/>
    </location>
    <ligand>
        <name>Mn(2+)</name>
        <dbReference type="ChEBI" id="CHEBI:29035"/>
    </ligand>
</feature>
<accession>Q22XW3</accession>
<dbReference type="InterPro" id="IPR019832">
    <property type="entry name" value="Mn/Fe_SOD_C"/>
</dbReference>
<dbReference type="InterPro" id="IPR036324">
    <property type="entry name" value="Mn/Fe_SOD_N_sf"/>
</dbReference>
<protein>
    <recommendedName>
        <fullName evidence="8">Superoxide dismutase</fullName>
        <ecNumber evidence="8">1.15.1.1</ecNumber>
    </recommendedName>
</protein>
<reference evidence="11" key="2">
    <citation type="submission" date="2014-02" db="EMBL/GenBank/DDBJ databases">
        <title>Annotation update of Tetrahymena thermophila SB210.</title>
        <authorList>
            <person name="Bidwell S."/>
            <person name="Michalis H.M."/>
            <person name="Zafar N."/>
            <person name="Joardar V."/>
            <person name="Miao W."/>
            <person name="Russ C."/>
            <person name="Eisen J."/>
            <person name="Wu M."/>
            <person name="Wu D."/>
            <person name="Nierman W."/>
            <person name="Orias E."/>
            <person name="Delcher A."/>
            <person name="Salzberg S."/>
            <person name="Coyne R."/>
        </authorList>
    </citation>
    <scope>NUCLEOTIDE SEQUENCE</scope>
    <source>
        <strain evidence="11">SB210</strain>
    </source>
</reference>
<dbReference type="InterPro" id="IPR001189">
    <property type="entry name" value="Mn/Fe_SOD"/>
</dbReference>
<evidence type="ECO:0000256" key="5">
    <source>
        <dbReference type="ARBA" id="ARBA00023004"/>
    </source>
</evidence>
<dbReference type="InterPro" id="IPR019833">
    <property type="entry name" value="Mn/Fe_SOD_BS"/>
</dbReference>
<comment type="catalytic activity">
    <reaction evidence="6 8">
        <text>2 superoxide + 2 H(+) = H2O2 + O2</text>
        <dbReference type="Rhea" id="RHEA:20696"/>
        <dbReference type="ChEBI" id="CHEBI:15378"/>
        <dbReference type="ChEBI" id="CHEBI:15379"/>
        <dbReference type="ChEBI" id="CHEBI:16240"/>
        <dbReference type="ChEBI" id="CHEBI:18421"/>
        <dbReference type="EC" id="1.15.1.1"/>
    </reaction>
</comment>
<evidence type="ECO:0000256" key="1">
    <source>
        <dbReference type="ARBA" id="ARBA00001962"/>
    </source>
</evidence>
<sequence>MLNKVVKRLFSYKSTIPATLPQLKFEYNELEPVLTANLLKFHHGKHHQAYVNNLNAIYEQISDAQKKNDVHKIAQLQSGLRFNLGGHINHAIYWDNLAPVSRGGGVFPDQNSPLTKAIQEKWGSYENFIQIFNGRTAAIQGSGWGWLGYDTVSKSLKMFELGNQDMPEWNSVIPLLTIDVWEHAYYLDYQNLRPKYLTEIWKVVNWQEVERRYLDAIKA</sequence>
<dbReference type="Proteomes" id="UP000009168">
    <property type="component" value="Unassembled WGS sequence"/>
</dbReference>
<dbReference type="GeneID" id="7845192"/>
<dbReference type="GO" id="GO:0005739">
    <property type="term" value="C:mitochondrion"/>
    <property type="evidence" value="ECO:0007669"/>
    <property type="project" value="TreeGrafter"/>
</dbReference>
<dbReference type="AlphaFoldDB" id="Q22XW3"/>
<dbReference type="EMBL" id="GG662749">
    <property type="protein sequence ID" value="EAR90261.1"/>
    <property type="molecule type" value="Genomic_DNA"/>
</dbReference>
<dbReference type="InParanoid" id="Q22XW3"/>
<dbReference type="OMA" id="GSYEGWK"/>
<gene>
    <name evidence="11" type="ORF">TTHERM_00357080</name>
</gene>
<dbReference type="FunFam" id="3.55.40.20:FF:000004">
    <property type="entry name" value="Superoxide dismutase [Fe]"/>
    <property type="match status" value="1"/>
</dbReference>
<dbReference type="GO" id="GO:0004784">
    <property type="term" value="F:superoxide dismutase activity"/>
    <property type="evidence" value="ECO:0007669"/>
    <property type="project" value="UniProtKB-EC"/>
</dbReference>
<dbReference type="InterPro" id="IPR036314">
    <property type="entry name" value="SOD_C_sf"/>
</dbReference>
<feature type="binding site" evidence="7">
    <location>
        <position position="183"/>
    </location>
    <ligand>
        <name>Mn(2+)</name>
        <dbReference type="ChEBI" id="CHEBI:29035"/>
    </ligand>
</feature>
<evidence type="ECO:0000259" key="10">
    <source>
        <dbReference type="Pfam" id="PF02777"/>
    </source>
</evidence>
<comment type="function">
    <text evidence="8">Destroys radicals which are normally produced within the cells and which are toxic to biological systems.</text>
</comment>
<feature type="domain" description="Manganese/iron superoxide dismutase N-terminal" evidence="9">
    <location>
        <begin position="19"/>
        <end position="98"/>
    </location>
</feature>
<keyword evidence="5" id="KW-0408">Iron</keyword>
<dbReference type="OrthoDB" id="239262at2759"/>
<reference evidence="11" key="1">
    <citation type="submission" date="2008-09" db="EMBL/GenBank/DDBJ databases">
        <authorList>
            <person name="Eisen J.A."/>
            <person name="Wu M."/>
            <person name="Wu D."/>
            <person name="Nierman W.C."/>
            <person name="Orias E."/>
            <person name="Delcher A.L."/>
            <person name="Salzberg S.L."/>
        </authorList>
    </citation>
    <scope>NUCLEOTIDE SEQUENCE</scope>
    <source>
        <strain evidence="11">SB210</strain>
    </source>
</reference>
<feature type="binding site" evidence="7">
    <location>
        <position position="90"/>
    </location>
    <ligand>
        <name>Mn(2+)</name>
        <dbReference type="ChEBI" id="CHEBI:29035"/>
    </ligand>
</feature>
<dbReference type="RefSeq" id="XP_001010506.1">
    <property type="nucleotide sequence ID" value="XM_001010506.3"/>
</dbReference>
<keyword evidence="12" id="KW-1185">Reference proteome</keyword>
<proteinExistence type="inferred from homology"/>
<dbReference type="SMR" id="Q22XW3"/>
<dbReference type="Gene3D" id="1.10.287.990">
    <property type="entry name" value="Fe,Mn superoxide dismutase (SOD) domain"/>
    <property type="match status" value="1"/>
</dbReference>
<dbReference type="eggNOG" id="KOG0876">
    <property type="taxonomic scope" value="Eukaryota"/>
</dbReference>
<name>Q22XW3_TETTS</name>
<evidence type="ECO:0000313" key="11">
    <source>
        <dbReference type="EMBL" id="EAR90261.1"/>
    </source>
</evidence>
<dbReference type="PROSITE" id="PS00088">
    <property type="entry name" value="SOD_MN"/>
    <property type="match status" value="1"/>
</dbReference>
<dbReference type="InterPro" id="IPR050265">
    <property type="entry name" value="Fe/Mn_Superoxide_Dismutase"/>
</dbReference>
<dbReference type="SUPFAM" id="SSF46609">
    <property type="entry name" value="Fe,Mn superoxide dismutase (SOD), N-terminal domain"/>
    <property type="match status" value="1"/>
</dbReference>
<evidence type="ECO:0000313" key="12">
    <source>
        <dbReference type="Proteomes" id="UP000009168"/>
    </source>
</evidence>
<dbReference type="Gene3D" id="3.55.40.20">
    <property type="entry name" value="Iron/manganese superoxide dismutase, C-terminal domain"/>
    <property type="match status" value="1"/>
</dbReference>
<feature type="domain" description="Manganese/iron superoxide dismutase C-terminal" evidence="10">
    <location>
        <begin position="112"/>
        <end position="212"/>
    </location>
</feature>
<evidence type="ECO:0000256" key="4">
    <source>
        <dbReference type="ARBA" id="ARBA00023002"/>
    </source>
</evidence>
<evidence type="ECO:0000256" key="2">
    <source>
        <dbReference type="ARBA" id="ARBA00008714"/>
    </source>
</evidence>
<dbReference type="InterPro" id="IPR019831">
    <property type="entry name" value="Mn/Fe_SOD_N"/>
</dbReference>
<dbReference type="PRINTS" id="PR01703">
    <property type="entry name" value="MNSODISMTASE"/>
</dbReference>
<keyword evidence="4 8" id="KW-0560">Oxidoreductase</keyword>
<evidence type="ECO:0000256" key="8">
    <source>
        <dbReference type="RuleBase" id="RU000414"/>
    </source>
</evidence>
<dbReference type="HOGENOM" id="CLU_031625_0_1_1"/>
<dbReference type="PIRSF" id="PIRSF000349">
    <property type="entry name" value="SODismutase"/>
    <property type="match status" value="1"/>
</dbReference>